<dbReference type="PROSITE" id="PS00107">
    <property type="entry name" value="PROTEIN_KINASE_ATP"/>
    <property type="match status" value="1"/>
</dbReference>
<feature type="region of interest" description="Disordered" evidence="7">
    <location>
        <begin position="1645"/>
        <end position="1685"/>
    </location>
</feature>
<dbReference type="Gene3D" id="1.10.510.10">
    <property type="entry name" value="Transferase(Phosphotransferase) domain 1"/>
    <property type="match status" value="1"/>
</dbReference>
<feature type="compositionally biased region" description="Polar residues" evidence="7">
    <location>
        <begin position="106"/>
        <end position="115"/>
    </location>
</feature>
<dbReference type="Gene3D" id="3.90.810.10">
    <property type="entry name" value="CRIB domain"/>
    <property type="match status" value="1"/>
</dbReference>
<feature type="compositionally biased region" description="Polar residues" evidence="7">
    <location>
        <begin position="874"/>
        <end position="905"/>
    </location>
</feature>
<feature type="region of interest" description="Disordered" evidence="7">
    <location>
        <begin position="731"/>
        <end position="1233"/>
    </location>
</feature>
<feature type="compositionally biased region" description="Polar residues" evidence="7">
    <location>
        <begin position="275"/>
        <end position="291"/>
    </location>
</feature>
<feature type="domain" description="Protein kinase" evidence="8">
    <location>
        <begin position="1357"/>
        <end position="1622"/>
    </location>
</feature>
<dbReference type="GO" id="GO:0004674">
    <property type="term" value="F:protein serine/threonine kinase activity"/>
    <property type="evidence" value="ECO:0007669"/>
    <property type="project" value="UniProtKB-EC"/>
</dbReference>
<feature type="compositionally biased region" description="Basic and acidic residues" evidence="7">
    <location>
        <begin position="1648"/>
        <end position="1674"/>
    </location>
</feature>
<dbReference type="OrthoDB" id="2553267at2759"/>
<gene>
    <name evidence="10" type="ORF">FA09DRAFT_328618</name>
</gene>
<dbReference type="GO" id="GO:0106310">
    <property type="term" value="F:protein serine kinase activity"/>
    <property type="evidence" value="ECO:0007669"/>
    <property type="project" value="RHEA"/>
</dbReference>
<feature type="region of interest" description="Disordered" evidence="7">
    <location>
        <begin position="102"/>
        <end position="369"/>
    </location>
</feature>
<feature type="compositionally biased region" description="Low complexity" evidence="7">
    <location>
        <begin position="1195"/>
        <end position="1218"/>
    </location>
</feature>
<protein>
    <submittedName>
        <fullName evidence="10">Uncharacterized protein</fullName>
    </submittedName>
</protein>
<feature type="compositionally biased region" description="Low complexity" evidence="7">
    <location>
        <begin position="180"/>
        <end position="196"/>
    </location>
</feature>
<dbReference type="InterPro" id="IPR017441">
    <property type="entry name" value="Protein_kinase_ATP_BS"/>
</dbReference>
<evidence type="ECO:0000256" key="4">
    <source>
        <dbReference type="ARBA" id="ARBA00047899"/>
    </source>
</evidence>
<dbReference type="SMART" id="SM00285">
    <property type="entry name" value="PBD"/>
    <property type="match status" value="1"/>
</dbReference>
<dbReference type="SUPFAM" id="SSF56112">
    <property type="entry name" value="Protein kinase-like (PK-like)"/>
    <property type="match status" value="1"/>
</dbReference>
<evidence type="ECO:0000256" key="2">
    <source>
        <dbReference type="ARBA" id="ARBA00022741"/>
    </source>
</evidence>
<feature type="compositionally biased region" description="Low complexity" evidence="7">
    <location>
        <begin position="947"/>
        <end position="957"/>
    </location>
</feature>
<evidence type="ECO:0000256" key="1">
    <source>
        <dbReference type="ARBA" id="ARBA00008874"/>
    </source>
</evidence>
<dbReference type="InterPro" id="IPR011009">
    <property type="entry name" value="Kinase-like_dom_sf"/>
</dbReference>
<feature type="compositionally biased region" description="Low complexity" evidence="7">
    <location>
        <begin position="120"/>
        <end position="135"/>
    </location>
</feature>
<feature type="compositionally biased region" description="Polar residues" evidence="7">
    <location>
        <begin position="619"/>
        <end position="631"/>
    </location>
</feature>
<keyword evidence="2 6" id="KW-0547">Nucleotide-binding</keyword>
<feature type="compositionally biased region" description="Low complexity" evidence="7">
    <location>
        <begin position="8"/>
        <end position="38"/>
    </location>
</feature>
<dbReference type="Pfam" id="PF00786">
    <property type="entry name" value="PBD"/>
    <property type="match status" value="1"/>
</dbReference>
<evidence type="ECO:0000313" key="11">
    <source>
        <dbReference type="Proteomes" id="UP000245946"/>
    </source>
</evidence>
<comment type="catalytic activity">
    <reaction evidence="5">
        <text>L-seryl-[protein] + ATP = O-phospho-L-seryl-[protein] + ADP + H(+)</text>
        <dbReference type="Rhea" id="RHEA:17989"/>
        <dbReference type="Rhea" id="RHEA-COMP:9863"/>
        <dbReference type="Rhea" id="RHEA-COMP:11604"/>
        <dbReference type="ChEBI" id="CHEBI:15378"/>
        <dbReference type="ChEBI" id="CHEBI:29999"/>
        <dbReference type="ChEBI" id="CHEBI:30616"/>
        <dbReference type="ChEBI" id="CHEBI:83421"/>
        <dbReference type="ChEBI" id="CHEBI:456216"/>
        <dbReference type="EC" id="2.7.11.1"/>
    </reaction>
</comment>
<name>A0A316ZFN7_9BASI</name>
<sequence>MLSEHASRAAGSGAAPRSPLPGHSPASLWAPASPAAGSSSGGGQLRSASFLSATSSSAGSSSGALRSPLMHAAASSSSHGHAAPYAGYDEELEDYYASYDSARSPYASSSGQRSPGPQWASAARASPALSSAAAARSRERELPPLPPPGSDDGDDDAASFRTASVQGGSSSAESSRRAHGTASASIGMSSSGSYASLRPSTASSQRSQHNGSGGTSHDGFYASTEAAASQTTLQARARSGSRSALKGASSVGAGLRKLAGKATALRGPGRAASPPLSSTDGASPTSASSRQAKTERGAGASLRRLNAAASRSASDLSASWARARDREAPPPMPKASWAASAASAVRSPRLHSSPRQGSMPHYADDPAIGLPTQVKHNVHVDVGPQGYTGLPASWAAMLEQGHMSADEARADPAEADRLASDLARKREEQREAQAARERRLEQQAELERQTLPDISHESDDWSADLLGAALAKTVSPKKDVAAAAAAKRRSRSFSGSHDLFARSGSPSSPTTRGLGLRGESPEDSFMADEPALISTASKVSTDKPRALRASQLIAGSRRPSASAGKPSTSDGLPSARPSDARIRSGSTATPRDSRASDSWSTSTAAAAGIDRGRSPAASLLSTRGSTESHSIPTPLASRAGPLIGARSVAPSVSPALLLATTGDGSSRPYVANSSPLVAAVQGERRPSVGALTAPAPYNPAASPLLAPLQKAGLASAPFGMHYGAAGSTNGLRSAAGSATPPPPSAPAVEKPPTLREQLRKPASHSSDTGHTATAAAAAYSAAPPRPRTGSLSAEAGASETSASGEAANPGLGLRERRNAPLRIYHPSASRSTPVDPEKDSLSPYSIGFKRAEARALQAEKELGSSGSGGHSNGKTTPSESRASSRNGDGSSTSHAGDALLSTTLSAGLRMRPRAGSKSSHGSVSSEQTGGVPASSAGHLDDSTARTSAGSMTSFSSSREGPPLPPKAARVPPGAPTPDFILPSANGFYTAPSPSSLGSYSPVQPLSSASRERFQPSPELRSHSPRVADASPSAPRWPPPSSPLSEFESTDSEREQPRGSSSLRAPAPKLSLSLWPGQSDDASIEPGYGSPSFLDEWLSDERGGGSGSAGVSPSEPSPRLLTPPPNEGRVRSLPPPPAVKDGTGQLSSSFDSDGSEDEDERNSSNGRPASISSMPETDAGYDGMRAGSASPWGPPSADRGALEAAAAARPGSRTSSRSSRSGRHGSRRARRSEDVRRFPVSMHYASGVSGFEEGLSLDAESSASFARLMRDRQSVDLDEVMLPTIVTASASDVPPVPRLPPGAKTASTLLDTSAAAKPQDRRKDSAPVSPIADLYSSLPPVVRHLGPFLRGEPPTKVFGELTMIGEGDSGDVFSAVPVRGGAALAVKVVCLHSDEEQASRLKSLDQELALWKQSAHAHLLALHDVYFTAEGPHPGVWIVQELMAMSLADVIALRAQRVEPSEPMMSRIVLDVVEALEFLHGRNVLHRDVRSDNILFDHDGHAKLADFTHAAQLAPRPREGSRRTSVVGTAYWMAPEVVKARPYDARVDVWSLGVVIYEMVEGDPPRVDFPALRAITLTAKLGLPPLSQPDRSSPALRQFLAWCTEMDPESRPTADMLTSSDFLSQPCARSDVVRLLADARQAEATAAADDAHGAEEDEALERVEDTGDAEHRGTRDSWTSQSTVQG</sequence>
<dbReference type="STRING" id="58919.A0A316ZFN7"/>
<comment type="similarity">
    <text evidence="1">Belongs to the protein kinase superfamily. STE Ser/Thr protein kinase family. STE20 subfamily.</text>
</comment>
<feature type="compositionally biased region" description="Polar residues" evidence="7">
    <location>
        <begin position="198"/>
        <end position="210"/>
    </location>
</feature>
<feature type="region of interest" description="Disordered" evidence="7">
    <location>
        <begin position="1"/>
        <end position="85"/>
    </location>
</feature>
<evidence type="ECO:0000256" key="3">
    <source>
        <dbReference type="ARBA" id="ARBA00022840"/>
    </source>
</evidence>
<feature type="binding site" evidence="6">
    <location>
        <position position="1386"/>
    </location>
    <ligand>
        <name>ATP</name>
        <dbReference type="ChEBI" id="CHEBI:30616"/>
    </ligand>
</feature>
<dbReference type="InterPro" id="IPR000719">
    <property type="entry name" value="Prot_kinase_dom"/>
</dbReference>
<feature type="region of interest" description="Disordered" evidence="7">
    <location>
        <begin position="403"/>
        <end position="458"/>
    </location>
</feature>
<dbReference type="Proteomes" id="UP000245946">
    <property type="component" value="Unassembled WGS sequence"/>
</dbReference>
<dbReference type="GO" id="GO:0005524">
    <property type="term" value="F:ATP binding"/>
    <property type="evidence" value="ECO:0007669"/>
    <property type="project" value="UniProtKB-UniRule"/>
</dbReference>
<feature type="compositionally biased region" description="Low complexity" evidence="7">
    <location>
        <begin position="45"/>
        <end position="83"/>
    </location>
</feature>
<evidence type="ECO:0000259" key="8">
    <source>
        <dbReference type="PROSITE" id="PS50011"/>
    </source>
</evidence>
<evidence type="ECO:0000313" key="10">
    <source>
        <dbReference type="EMBL" id="PWN99838.1"/>
    </source>
</evidence>
<dbReference type="EMBL" id="KZ819287">
    <property type="protein sequence ID" value="PWN99838.1"/>
    <property type="molecule type" value="Genomic_DNA"/>
</dbReference>
<feature type="compositionally biased region" description="Basic and acidic residues" evidence="7">
    <location>
        <begin position="404"/>
        <end position="458"/>
    </location>
</feature>
<dbReference type="PROSITE" id="PS00109">
    <property type="entry name" value="PROTEIN_KINASE_TYR"/>
    <property type="match status" value="1"/>
</dbReference>
<feature type="compositionally biased region" description="Low complexity" evidence="7">
    <location>
        <begin position="763"/>
        <end position="807"/>
    </location>
</feature>
<dbReference type="InterPro" id="IPR008266">
    <property type="entry name" value="Tyr_kinase_AS"/>
</dbReference>
<dbReference type="SMART" id="SM00219">
    <property type="entry name" value="TyrKc"/>
    <property type="match status" value="1"/>
</dbReference>
<dbReference type="GeneID" id="37269387"/>
<proteinExistence type="inferred from homology"/>
<feature type="compositionally biased region" description="Polar residues" evidence="7">
    <location>
        <begin position="1675"/>
        <end position="1685"/>
    </location>
</feature>
<dbReference type="PROSITE" id="PS50108">
    <property type="entry name" value="CRIB"/>
    <property type="match status" value="1"/>
</dbReference>
<dbReference type="InterPro" id="IPR036936">
    <property type="entry name" value="CRIB_dom_sf"/>
</dbReference>
<dbReference type="PANTHER" id="PTHR45832">
    <property type="entry name" value="SERINE/THREONINE-PROTEIN KINASE SAMKA-RELATED-RELATED"/>
    <property type="match status" value="1"/>
</dbReference>
<dbReference type="Pfam" id="PF00069">
    <property type="entry name" value="Pkinase"/>
    <property type="match status" value="1"/>
</dbReference>
<dbReference type="InterPro" id="IPR051931">
    <property type="entry name" value="PAK3-like"/>
</dbReference>
<feature type="region of interest" description="Disordered" evidence="7">
    <location>
        <begin position="474"/>
        <end position="638"/>
    </location>
</feature>
<dbReference type="InterPro" id="IPR000095">
    <property type="entry name" value="CRIB_dom"/>
</dbReference>
<evidence type="ECO:0000259" key="9">
    <source>
        <dbReference type="PROSITE" id="PS50108"/>
    </source>
</evidence>
<feature type="compositionally biased region" description="Basic residues" evidence="7">
    <location>
        <begin position="1219"/>
        <end position="1229"/>
    </location>
</feature>
<reference evidence="10 11" key="1">
    <citation type="journal article" date="2018" name="Mol. Biol. Evol.">
        <title>Broad Genomic Sampling Reveals a Smut Pathogenic Ancestry of the Fungal Clade Ustilaginomycotina.</title>
        <authorList>
            <person name="Kijpornyongpan T."/>
            <person name="Mondo S.J."/>
            <person name="Barry K."/>
            <person name="Sandor L."/>
            <person name="Lee J."/>
            <person name="Lipzen A."/>
            <person name="Pangilinan J."/>
            <person name="LaButti K."/>
            <person name="Hainaut M."/>
            <person name="Henrissat B."/>
            <person name="Grigoriev I.V."/>
            <person name="Spatafora J.W."/>
            <person name="Aime M.C."/>
        </authorList>
    </citation>
    <scope>NUCLEOTIDE SEQUENCE [LARGE SCALE GENOMIC DNA]</scope>
    <source>
        <strain evidence="10 11">MCA 4186</strain>
    </source>
</reference>
<feature type="compositionally biased region" description="Low complexity" evidence="7">
    <location>
        <begin position="1108"/>
        <end position="1117"/>
    </location>
</feature>
<feature type="compositionally biased region" description="Low complexity" evidence="7">
    <location>
        <begin position="916"/>
        <end position="925"/>
    </location>
</feature>
<feature type="compositionally biased region" description="Low complexity" evidence="7">
    <location>
        <begin position="334"/>
        <end position="347"/>
    </location>
</feature>
<feature type="compositionally biased region" description="Polar residues" evidence="7">
    <location>
        <begin position="991"/>
        <end position="1008"/>
    </location>
</feature>
<evidence type="ECO:0000256" key="7">
    <source>
        <dbReference type="SAM" id="MobiDB-lite"/>
    </source>
</evidence>
<dbReference type="PANTHER" id="PTHR45832:SF22">
    <property type="entry name" value="SERINE_THREONINE-PROTEIN KINASE SAMKA-RELATED"/>
    <property type="match status" value="1"/>
</dbReference>
<dbReference type="InterPro" id="IPR020635">
    <property type="entry name" value="Tyr_kinase_cat_dom"/>
</dbReference>
<keyword evidence="3 6" id="KW-0067">ATP-binding</keyword>
<evidence type="ECO:0000256" key="5">
    <source>
        <dbReference type="ARBA" id="ARBA00048679"/>
    </source>
</evidence>
<feature type="domain" description="CRIB" evidence="9">
    <location>
        <begin position="368"/>
        <end position="381"/>
    </location>
</feature>
<evidence type="ECO:0000256" key="6">
    <source>
        <dbReference type="PROSITE-ProRule" id="PRU10141"/>
    </source>
</evidence>
<comment type="catalytic activity">
    <reaction evidence="4">
        <text>L-threonyl-[protein] + ATP = O-phospho-L-threonyl-[protein] + ADP + H(+)</text>
        <dbReference type="Rhea" id="RHEA:46608"/>
        <dbReference type="Rhea" id="RHEA-COMP:11060"/>
        <dbReference type="Rhea" id="RHEA-COMP:11605"/>
        <dbReference type="ChEBI" id="CHEBI:15378"/>
        <dbReference type="ChEBI" id="CHEBI:30013"/>
        <dbReference type="ChEBI" id="CHEBI:30616"/>
        <dbReference type="ChEBI" id="CHEBI:61977"/>
        <dbReference type="ChEBI" id="CHEBI:456216"/>
        <dbReference type="EC" id="2.7.11.1"/>
    </reaction>
</comment>
<dbReference type="GO" id="GO:0004713">
    <property type="term" value="F:protein tyrosine kinase activity"/>
    <property type="evidence" value="ECO:0007669"/>
    <property type="project" value="InterPro"/>
</dbReference>
<accession>A0A316ZFN7</accession>
<keyword evidence="11" id="KW-1185">Reference proteome</keyword>
<feature type="compositionally biased region" description="Low complexity" evidence="7">
    <location>
        <begin position="297"/>
        <end position="321"/>
    </location>
</feature>
<feature type="compositionally biased region" description="Low complexity" evidence="7">
    <location>
        <begin position="596"/>
        <end position="607"/>
    </location>
</feature>
<organism evidence="10 11">
    <name type="scientific">Tilletiopsis washingtonensis</name>
    <dbReference type="NCBI Taxonomy" id="58919"/>
    <lineage>
        <taxon>Eukaryota</taxon>
        <taxon>Fungi</taxon>
        <taxon>Dikarya</taxon>
        <taxon>Basidiomycota</taxon>
        <taxon>Ustilaginomycotina</taxon>
        <taxon>Exobasidiomycetes</taxon>
        <taxon>Entylomatales</taxon>
        <taxon>Entylomatales incertae sedis</taxon>
        <taxon>Tilletiopsis</taxon>
    </lineage>
</organism>
<dbReference type="PROSITE" id="PS50011">
    <property type="entry name" value="PROTEIN_KINASE_DOM"/>
    <property type="match status" value="1"/>
</dbReference>
<dbReference type="RefSeq" id="XP_025600117.1">
    <property type="nucleotide sequence ID" value="XM_025741843.1"/>
</dbReference>
<feature type="compositionally biased region" description="Basic and acidic residues" evidence="7">
    <location>
        <begin position="849"/>
        <end position="862"/>
    </location>
</feature>
<feature type="compositionally biased region" description="Polar residues" evidence="7">
    <location>
        <begin position="1164"/>
        <end position="1174"/>
    </location>
</feature>